<name>A0A915IMB2_ROMCU</name>
<reference evidence="2" key="1">
    <citation type="submission" date="2022-11" db="UniProtKB">
        <authorList>
            <consortium name="WormBaseParasite"/>
        </authorList>
    </citation>
    <scope>IDENTIFICATION</scope>
</reference>
<keyword evidence="1" id="KW-1185">Reference proteome</keyword>
<evidence type="ECO:0000313" key="2">
    <source>
        <dbReference type="WBParaSite" id="nRc.2.0.1.t14603-RA"/>
    </source>
</evidence>
<proteinExistence type="predicted"/>
<organism evidence="1 2">
    <name type="scientific">Romanomermis culicivorax</name>
    <name type="common">Nematode worm</name>
    <dbReference type="NCBI Taxonomy" id="13658"/>
    <lineage>
        <taxon>Eukaryota</taxon>
        <taxon>Metazoa</taxon>
        <taxon>Ecdysozoa</taxon>
        <taxon>Nematoda</taxon>
        <taxon>Enoplea</taxon>
        <taxon>Dorylaimia</taxon>
        <taxon>Mermithida</taxon>
        <taxon>Mermithoidea</taxon>
        <taxon>Mermithidae</taxon>
        <taxon>Romanomermis</taxon>
    </lineage>
</organism>
<dbReference type="AlphaFoldDB" id="A0A915IMB2"/>
<dbReference type="WBParaSite" id="nRc.2.0.1.t14603-RA">
    <property type="protein sequence ID" value="nRc.2.0.1.t14603-RA"/>
    <property type="gene ID" value="nRc.2.0.1.g14603"/>
</dbReference>
<sequence length="71" mass="8528">MFHISSHDGFHVETDQSIAREVWCGLGRECHLQTTWWEEYWWWQHIGRLGIQRDKPAFEASGMDQMFNVAF</sequence>
<accession>A0A915IMB2</accession>
<protein>
    <submittedName>
        <fullName evidence="2">Uncharacterized protein</fullName>
    </submittedName>
</protein>
<evidence type="ECO:0000313" key="1">
    <source>
        <dbReference type="Proteomes" id="UP000887565"/>
    </source>
</evidence>
<dbReference type="Proteomes" id="UP000887565">
    <property type="component" value="Unplaced"/>
</dbReference>